<protein>
    <submittedName>
        <fullName evidence="5">Uncharacterized domain 1-containing protein</fullName>
    </submittedName>
</protein>
<dbReference type="STRING" id="155974.SAMN04487818_101681"/>
<organism evidence="5 6">
    <name type="scientific">Actinokineospora terrae</name>
    <dbReference type="NCBI Taxonomy" id="155974"/>
    <lineage>
        <taxon>Bacteria</taxon>
        <taxon>Bacillati</taxon>
        <taxon>Actinomycetota</taxon>
        <taxon>Actinomycetes</taxon>
        <taxon>Pseudonocardiales</taxon>
        <taxon>Pseudonocardiaceae</taxon>
        <taxon>Actinokineospora</taxon>
    </lineage>
</organism>
<sequence>MTTDLSAAPDLSDSPPPAAPHLPAAADLSDIPALFGIPAQPGHQAEQLIAKLGIRIVECAPGRVVGTMPVSGNRQPVGIMHGGANAAFAETLGSLAAWAHAGTGGRAVGLDLSCTHHRWVSSGLVTGTATALHEGRATATYEIVIVDDRGRRTCTARLTCAIGRRRRAS</sequence>
<dbReference type="InterPro" id="IPR006683">
    <property type="entry name" value="Thioestr_dom"/>
</dbReference>
<evidence type="ECO:0000313" key="5">
    <source>
        <dbReference type="EMBL" id="SER13065.1"/>
    </source>
</evidence>
<proteinExistence type="inferred from homology"/>
<dbReference type="GO" id="GO:0005829">
    <property type="term" value="C:cytosol"/>
    <property type="evidence" value="ECO:0007669"/>
    <property type="project" value="TreeGrafter"/>
</dbReference>
<evidence type="ECO:0000256" key="3">
    <source>
        <dbReference type="SAM" id="MobiDB-lite"/>
    </source>
</evidence>
<dbReference type="AlphaFoldDB" id="A0A1H9LPI5"/>
<dbReference type="InterPro" id="IPR003736">
    <property type="entry name" value="PAAI_dom"/>
</dbReference>
<evidence type="ECO:0000313" key="6">
    <source>
        <dbReference type="Proteomes" id="UP000199051"/>
    </source>
</evidence>
<name>A0A1H9LPI5_9PSEU</name>
<evidence type="ECO:0000256" key="1">
    <source>
        <dbReference type="ARBA" id="ARBA00008324"/>
    </source>
</evidence>
<evidence type="ECO:0000259" key="4">
    <source>
        <dbReference type="Pfam" id="PF03061"/>
    </source>
</evidence>
<feature type="region of interest" description="Disordered" evidence="3">
    <location>
        <begin position="1"/>
        <end position="23"/>
    </location>
</feature>
<dbReference type="Pfam" id="PF03061">
    <property type="entry name" value="4HBT"/>
    <property type="match status" value="1"/>
</dbReference>
<keyword evidence="2" id="KW-0378">Hydrolase</keyword>
<accession>A0A1H9LPI5</accession>
<comment type="similarity">
    <text evidence="1">Belongs to the thioesterase PaaI family.</text>
</comment>
<gene>
    <name evidence="5" type="ORF">SAMN04487818_101681</name>
</gene>
<dbReference type="NCBIfam" id="TIGR00369">
    <property type="entry name" value="unchar_dom_1"/>
    <property type="match status" value="1"/>
</dbReference>
<dbReference type="SUPFAM" id="SSF54637">
    <property type="entry name" value="Thioesterase/thiol ester dehydrase-isomerase"/>
    <property type="match status" value="1"/>
</dbReference>
<keyword evidence="6" id="KW-1185">Reference proteome</keyword>
<dbReference type="GO" id="GO:0061522">
    <property type="term" value="F:1,4-dihydroxy-2-naphthoyl-CoA thioesterase activity"/>
    <property type="evidence" value="ECO:0007669"/>
    <property type="project" value="TreeGrafter"/>
</dbReference>
<evidence type="ECO:0000256" key="2">
    <source>
        <dbReference type="ARBA" id="ARBA00022801"/>
    </source>
</evidence>
<feature type="compositionally biased region" description="Low complexity" evidence="3">
    <location>
        <begin position="1"/>
        <end position="13"/>
    </location>
</feature>
<dbReference type="InterPro" id="IPR029069">
    <property type="entry name" value="HotDog_dom_sf"/>
</dbReference>
<dbReference type="Proteomes" id="UP000199051">
    <property type="component" value="Unassembled WGS sequence"/>
</dbReference>
<dbReference type="CDD" id="cd03443">
    <property type="entry name" value="PaaI_thioesterase"/>
    <property type="match status" value="1"/>
</dbReference>
<dbReference type="Gene3D" id="3.10.129.10">
    <property type="entry name" value="Hotdog Thioesterase"/>
    <property type="match status" value="1"/>
</dbReference>
<dbReference type="PANTHER" id="PTHR43240">
    <property type="entry name" value="1,4-DIHYDROXY-2-NAPHTHOYL-COA THIOESTERASE 1"/>
    <property type="match status" value="1"/>
</dbReference>
<feature type="domain" description="Thioesterase" evidence="4">
    <location>
        <begin position="78"/>
        <end position="153"/>
    </location>
</feature>
<dbReference type="PANTHER" id="PTHR43240:SF5">
    <property type="entry name" value="1,4-DIHYDROXY-2-NAPHTHOYL-COA THIOESTERASE 1"/>
    <property type="match status" value="1"/>
</dbReference>
<dbReference type="EMBL" id="FOGI01000001">
    <property type="protein sequence ID" value="SER13065.1"/>
    <property type="molecule type" value="Genomic_DNA"/>
</dbReference>
<reference evidence="6" key="1">
    <citation type="submission" date="2016-10" db="EMBL/GenBank/DDBJ databases">
        <authorList>
            <person name="Varghese N."/>
            <person name="Submissions S."/>
        </authorList>
    </citation>
    <scope>NUCLEOTIDE SEQUENCE [LARGE SCALE GENOMIC DNA]</scope>
    <source>
        <strain evidence="6">DSM 44260</strain>
    </source>
</reference>